<evidence type="ECO:0000256" key="7">
    <source>
        <dbReference type="ARBA" id="ARBA00022723"/>
    </source>
</evidence>
<dbReference type="Gene3D" id="2.70.150.10">
    <property type="entry name" value="Calcium-transporting ATPase, cytoplasmic transduction domain A"/>
    <property type="match status" value="1"/>
</dbReference>
<dbReference type="SUPFAM" id="SSF81665">
    <property type="entry name" value="Calcium ATPase, transmembrane domain M"/>
    <property type="match status" value="1"/>
</dbReference>
<keyword evidence="5" id="KW-0597">Phosphoprotein</keyword>
<feature type="transmembrane region" description="Helical" evidence="13">
    <location>
        <begin position="239"/>
        <end position="256"/>
    </location>
</feature>
<evidence type="ECO:0000256" key="13">
    <source>
        <dbReference type="SAM" id="Phobius"/>
    </source>
</evidence>
<dbReference type="SUPFAM" id="SSF81653">
    <property type="entry name" value="Calcium ATPase, transduction domain A"/>
    <property type="match status" value="1"/>
</dbReference>
<keyword evidence="4" id="KW-1003">Cell membrane</keyword>
<name>A0ABY2DT11_9FLAO</name>
<keyword evidence="6 13" id="KW-0812">Transmembrane</keyword>
<feature type="transmembrane region" description="Helical" evidence="13">
    <location>
        <begin position="747"/>
        <end position="767"/>
    </location>
</feature>
<keyword evidence="9" id="KW-1278">Translocase</keyword>
<keyword evidence="7" id="KW-0479">Metal-binding</keyword>
<dbReference type="Proteomes" id="UP000294685">
    <property type="component" value="Unassembled WGS sequence"/>
</dbReference>
<evidence type="ECO:0000256" key="12">
    <source>
        <dbReference type="ARBA" id="ARBA00023136"/>
    </source>
</evidence>
<organism evidence="15 16">
    <name type="scientific">Flavobacterium ranwuense</name>
    <dbReference type="NCBI Taxonomy" id="2541725"/>
    <lineage>
        <taxon>Bacteria</taxon>
        <taxon>Pseudomonadati</taxon>
        <taxon>Bacteroidota</taxon>
        <taxon>Flavobacteriia</taxon>
        <taxon>Flavobacteriales</taxon>
        <taxon>Flavobacteriaceae</taxon>
        <taxon>Flavobacterium</taxon>
    </lineage>
</organism>
<dbReference type="PANTHER" id="PTHR43520">
    <property type="entry name" value="ATP7, ISOFORM B"/>
    <property type="match status" value="1"/>
</dbReference>
<evidence type="ECO:0000256" key="8">
    <source>
        <dbReference type="ARBA" id="ARBA00022842"/>
    </source>
</evidence>
<evidence type="ECO:0000256" key="11">
    <source>
        <dbReference type="ARBA" id="ARBA00023065"/>
    </source>
</evidence>
<dbReference type="SUPFAM" id="SSF56784">
    <property type="entry name" value="HAD-like"/>
    <property type="match status" value="1"/>
</dbReference>
<dbReference type="InterPro" id="IPR001757">
    <property type="entry name" value="P_typ_ATPase"/>
</dbReference>
<evidence type="ECO:0000256" key="1">
    <source>
        <dbReference type="ARBA" id="ARBA00004651"/>
    </source>
</evidence>
<dbReference type="EMBL" id="SMLH01000002">
    <property type="protein sequence ID" value="TDE30400.1"/>
    <property type="molecule type" value="Genomic_DNA"/>
</dbReference>
<dbReference type="Pfam" id="PF12156">
    <property type="entry name" value="ATPase-cat_bd"/>
    <property type="match status" value="1"/>
</dbReference>
<proteinExistence type="inferred from homology"/>
<dbReference type="InterPro" id="IPR023298">
    <property type="entry name" value="ATPase_P-typ_TM_dom_sf"/>
</dbReference>
<dbReference type="RefSeq" id="WP_132069896.1">
    <property type="nucleotide sequence ID" value="NZ_SMLH01000002.1"/>
</dbReference>
<keyword evidence="8" id="KW-0460">Magnesium</keyword>
<feature type="domain" description="HMA" evidence="14">
    <location>
        <begin position="85"/>
        <end position="151"/>
    </location>
</feature>
<protein>
    <submittedName>
        <fullName evidence="15">HAD family hydrolase</fullName>
    </submittedName>
</protein>
<dbReference type="InterPro" id="IPR008250">
    <property type="entry name" value="ATPase_P-typ_transduc_dom_A_sf"/>
</dbReference>
<comment type="caution">
    <text evidence="15">The sequence shown here is derived from an EMBL/GenBank/DDBJ whole genome shotgun (WGS) entry which is preliminary data.</text>
</comment>
<evidence type="ECO:0000259" key="14">
    <source>
        <dbReference type="PROSITE" id="PS50846"/>
    </source>
</evidence>
<dbReference type="PRINTS" id="PR00943">
    <property type="entry name" value="CUATPASE"/>
</dbReference>
<evidence type="ECO:0000313" key="16">
    <source>
        <dbReference type="Proteomes" id="UP000294685"/>
    </source>
</evidence>
<dbReference type="NCBIfam" id="TIGR01494">
    <property type="entry name" value="ATPase_P-type"/>
    <property type="match status" value="2"/>
</dbReference>
<dbReference type="PRINTS" id="PR00119">
    <property type="entry name" value="CATATPASE"/>
</dbReference>
<keyword evidence="12 13" id="KW-0472">Membrane</keyword>
<comment type="similarity">
    <text evidence="2">Belongs to the cation transport ATPase (P-type) (TC 3.A.3) family. Type IB subfamily.</text>
</comment>
<evidence type="ECO:0000256" key="3">
    <source>
        <dbReference type="ARBA" id="ARBA00022448"/>
    </source>
</evidence>
<dbReference type="InterPro" id="IPR023214">
    <property type="entry name" value="HAD_sf"/>
</dbReference>
<keyword evidence="10 13" id="KW-1133">Transmembrane helix</keyword>
<dbReference type="Gene3D" id="3.30.70.100">
    <property type="match status" value="1"/>
</dbReference>
<dbReference type="Pfam" id="PF00702">
    <property type="entry name" value="Hydrolase"/>
    <property type="match status" value="1"/>
</dbReference>
<dbReference type="InterPro" id="IPR023299">
    <property type="entry name" value="ATPase_P-typ_cyto_dom_N"/>
</dbReference>
<keyword evidence="15" id="KW-0378">Hydrolase</keyword>
<dbReference type="Pfam" id="PF00122">
    <property type="entry name" value="E1-E2_ATPase"/>
    <property type="match status" value="1"/>
</dbReference>
<dbReference type="Gene3D" id="3.40.1110.10">
    <property type="entry name" value="Calcium-transporting ATPase, cytoplasmic domain N"/>
    <property type="match status" value="1"/>
</dbReference>
<reference evidence="15 16" key="1">
    <citation type="submission" date="2019-03" db="EMBL/GenBank/DDBJ databases">
        <title>Novel species of Flavobacterium.</title>
        <authorList>
            <person name="Liu Q."/>
            <person name="Xin Y.-H."/>
        </authorList>
    </citation>
    <scope>NUCLEOTIDE SEQUENCE [LARGE SCALE GENOMIC DNA]</scope>
    <source>
        <strain evidence="15 16">LB2P22</strain>
    </source>
</reference>
<feature type="transmembrane region" description="Helical" evidence="13">
    <location>
        <begin position="773"/>
        <end position="798"/>
    </location>
</feature>
<keyword evidence="16" id="KW-1185">Reference proteome</keyword>
<dbReference type="InterPro" id="IPR059000">
    <property type="entry name" value="ATPase_P-type_domA"/>
</dbReference>
<dbReference type="CDD" id="cd00371">
    <property type="entry name" value="HMA"/>
    <property type="match status" value="1"/>
</dbReference>
<dbReference type="SUPFAM" id="SSF55008">
    <property type="entry name" value="HMA, heavy metal-associated domain"/>
    <property type="match status" value="1"/>
</dbReference>
<dbReference type="InterPro" id="IPR036163">
    <property type="entry name" value="HMA_dom_sf"/>
</dbReference>
<dbReference type="PROSITE" id="PS50846">
    <property type="entry name" value="HMA_2"/>
    <property type="match status" value="1"/>
</dbReference>
<dbReference type="GO" id="GO:0016787">
    <property type="term" value="F:hydrolase activity"/>
    <property type="evidence" value="ECO:0007669"/>
    <property type="project" value="UniProtKB-KW"/>
</dbReference>
<dbReference type="InterPro" id="IPR021993">
    <property type="entry name" value="ATPase-cat-bd"/>
</dbReference>
<dbReference type="PROSITE" id="PS00154">
    <property type="entry name" value="ATPASE_E1_E2"/>
    <property type="match status" value="1"/>
</dbReference>
<sequence length="806" mass="91235">MDRQNCFHCGLDIIKAKEIIFDKKEFCCNGCKTVYEIFSLNDMTCYYDFEKSPGATPQDSNGKYDFLDNESIVSKLLEFQESSTAIISLNIPHIHCSSCIWILENLQRLQKGISISQVNFPEKKVRITYNPEAVSIKTIVLLLSSIGYEPYISLENYETGKSHIDRSLTYKLGVAFFCFGNIMLLSFPEYFEVKEYWLDQYRGFFRWLIFALSLPSFLYSASGYYVSAYKSIRSKMLNIDIPIALGIIVMFVRSTFDIVMDYGPGFFDSLTGLVFFMLLGKMFQIKTYSFLSFERDFKSYFPIAITKINTDTSEESVPVYDIQKGDRLLIRNQELIPVDGILISEKAEIDYSFVTGEAIPITKQSGDKVFAGGKQMGKVIEMEVLHSVSQSYLTQLWSNDVFQKKVEQKHKTITDNISRYFTPILLLIAFSGFGYWIFIDANIAFNVFTAVLIVACPCALALTAPFTFGNVLRILGKQKFYLKNALVIEQLAKVDTLVFDKTGTITTNKKSNISYEGNVLSDENLLLIKKVLRTSNHPLSRMLYDYLPVSILQNKSEKETPKLKVDAFEEITGKGIQAQIFNQKIQIGSAAFVEKIDDNSIQQTSVHIRINAVYYGKFIFNNQYREGLEVLFKRLSSKYQIKVLSGDNEGERFTLEKLLPKGTELIFNQKPEQKLEFIKNLQQQGNNVMMVGDGLNDAGALAQSNVGISISENVNVFSPACDAILDANEFQKLDYFLKLSKKSISTIKMSFTLSLLYNVVGLSFAITGNLLPLVAAIIMPLSTITIVSFVSVMSSYYARTLIPKGK</sequence>
<accession>A0ABY2DT11</accession>
<keyword evidence="11" id="KW-0406">Ion transport</keyword>
<comment type="subcellular location">
    <subcellularLocation>
        <location evidence="1">Cell membrane</location>
        <topology evidence="1">Multi-pass membrane protein</topology>
    </subcellularLocation>
</comment>
<evidence type="ECO:0000256" key="2">
    <source>
        <dbReference type="ARBA" id="ARBA00006024"/>
    </source>
</evidence>
<feature type="transmembrane region" description="Helical" evidence="13">
    <location>
        <begin position="168"/>
        <end position="187"/>
    </location>
</feature>
<dbReference type="Gene3D" id="3.40.50.1000">
    <property type="entry name" value="HAD superfamily/HAD-like"/>
    <property type="match status" value="1"/>
</dbReference>
<dbReference type="PANTHER" id="PTHR43520:SF5">
    <property type="entry name" value="CATION-TRANSPORTING P-TYPE ATPASE-RELATED"/>
    <property type="match status" value="1"/>
</dbReference>
<dbReference type="InterPro" id="IPR036412">
    <property type="entry name" value="HAD-like_sf"/>
</dbReference>
<dbReference type="InterPro" id="IPR006121">
    <property type="entry name" value="HMA_dom"/>
</dbReference>
<feature type="transmembrane region" description="Helical" evidence="13">
    <location>
        <begin position="420"/>
        <end position="439"/>
    </location>
</feature>
<evidence type="ECO:0000256" key="9">
    <source>
        <dbReference type="ARBA" id="ARBA00022967"/>
    </source>
</evidence>
<evidence type="ECO:0000313" key="15">
    <source>
        <dbReference type="EMBL" id="TDE30400.1"/>
    </source>
</evidence>
<evidence type="ECO:0000256" key="4">
    <source>
        <dbReference type="ARBA" id="ARBA00022475"/>
    </source>
</evidence>
<feature type="transmembrane region" description="Helical" evidence="13">
    <location>
        <begin position="207"/>
        <end position="227"/>
    </location>
</feature>
<evidence type="ECO:0000256" key="5">
    <source>
        <dbReference type="ARBA" id="ARBA00022553"/>
    </source>
</evidence>
<dbReference type="InterPro" id="IPR018303">
    <property type="entry name" value="ATPase_P-typ_P_site"/>
</dbReference>
<evidence type="ECO:0000256" key="6">
    <source>
        <dbReference type="ARBA" id="ARBA00022692"/>
    </source>
</evidence>
<evidence type="ECO:0000256" key="10">
    <source>
        <dbReference type="ARBA" id="ARBA00022989"/>
    </source>
</evidence>
<gene>
    <name evidence="15" type="ORF">E0I61_05240</name>
</gene>
<keyword evidence="3" id="KW-0813">Transport</keyword>
<feature type="transmembrane region" description="Helical" evidence="13">
    <location>
        <begin position="262"/>
        <end position="280"/>
    </location>
</feature>
<feature type="transmembrane region" description="Helical" evidence="13">
    <location>
        <begin position="445"/>
        <end position="472"/>
    </location>
</feature>